<gene>
    <name evidence="1" type="ORF">GCK72_009177</name>
</gene>
<accession>A0A6A5H2B3</accession>
<dbReference type="Proteomes" id="UP000483820">
    <property type="component" value="Chromosome III"/>
</dbReference>
<dbReference type="CTD" id="9818288"/>
<dbReference type="KEGG" id="crq:GCK72_009177"/>
<organism evidence="1 2">
    <name type="scientific">Caenorhabditis remanei</name>
    <name type="common">Caenorhabditis vulgaris</name>
    <dbReference type="NCBI Taxonomy" id="31234"/>
    <lineage>
        <taxon>Eukaryota</taxon>
        <taxon>Metazoa</taxon>
        <taxon>Ecdysozoa</taxon>
        <taxon>Nematoda</taxon>
        <taxon>Chromadorea</taxon>
        <taxon>Rhabditida</taxon>
        <taxon>Rhabditina</taxon>
        <taxon>Rhabditomorpha</taxon>
        <taxon>Rhabditoidea</taxon>
        <taxon>Rhabditidae</taxon>
        <taxon>Peloderinae</taxon>
        <taxon>Caenorhabditis</taxon>
    </lineage>
</organism>
<evidence type="ECO:0000313" key="2">
    <source>
        <dbReference type="Proteomes" id="UP000483820"/>
    </source>
</evidence>
<dbReference type="GeneID" id="9818288"/>
<comment type="caution">
    <text evidence="1">The sequence shown here is derived from an EMBL/GenBank/DDBJ whole genome shotgun (WGS) entry which is preliminary data.</text>
</comment>
<protein>
    <submittedName>
        <fullName evidence="1">Uncharacterized protein</fullName>
    </submittedName>
</protein>
<dbReference type="EMBL" id="WUAV01000003">
    <property type="protein sequence ID" value="KAF1760924.1"/>
    <property type="molecule type" value="Genomic_DNA"/>
</dbReference>
<sequence>MDRRIYRQYIHEEHKQVYFTTRGIDAAKAGKTLKEKSKRMMEAGFEANRNPDQLPNDRKTTDLTLPEMLSYYMFNIRNTEAIKTIVNILYNCPEVREKYVNCQNPNMPFGNILGRIIRTLLNTRVSPPPVLPL</sequence>
<evidence type="ECO:0000313" key="1">
    <source>
        <dbReference type="EMBL" id="KAF1760924.1"/>
    </source>
</evidence>
<reference evidence="1 2" key="1">
    <citation type="submission" date="2019-12" db="EMBL/GenBank/DDBJ databases">
        <title>Chromosome-level assembly of the Caenorhabditis remanei genome.</title>
        <authorList>
            <person name="Teterina A.A."/>
            <person name="Willis J.H."/>
            <person name="Phillips P.C."/>
        </authorList>
    </citation>
    <scope>NUCLEOTIDE SEQUENCE [LARGE SCALE GENOMIC DNA]</scope>
    <source>
        <strain evidence="1 2">PX506</strain>
        <tissue evidence="1">Whole organism</tissue>
    </source>
</reference>
<dbReference type="RefSeq" id="XP_053586827.1">
    <property type="nucleotide sequence ID" value="XM_053727250.1"/>
</dbReference>
<name>A0A6A5H2B3_CAERE</name>
<proteinExistence type="predicted"/>
<dbReference type="AlphaFoldDB" id="A0A6A5H2B3"/>